<dbReference type="EMBL" id="AECV01000001">
    <property type="protein sequence ID" value="EFW30665.1"/>
    <property type="molecule type" value="Genomic_DNA"/>
</dbReference>
<dbReference type="Proteomes" id="UP000004633">
    <property type="component" value="Unassembled WGS sequence"/>
</dbReference>
<feature type="domain" description="WCX" evidence="2">
    <location>
        <begin position="275"/>
        <end position="327"/>
    </location>
</feature>
<keyword evidence="4" id="KW-1185">Reference proteome</keyword>
<organism evidence="3 4">
    <name type="scientific">Selenomonas artemidis F0399</name>
    <dbReference type="NCBI Taxonomy" id="749551"/>
    <lineage>
        <taxon>Bacteria</taxon>
        <taxon>Bacillati</taxon>
        <taxon>Bacillota</taxon>
        <taxon>Negativicutes</taxon>
        <taxon>Selenomonadales</taxon>
        <taxon>Selenomonadaceae</taxon>
        <taxon>Selenomonas</taxon>
    </lineage>
</organism>
<comment type="caution">
    <text evidence="3">The sequence shown here is derived from an EMBL/GenBank/DDBJ whole genome shotgun (WGS) entry which is preliminary data.</text>
</comment>
<evidence type="ECO:0000259" key="1">
    <source>
        <dbReference type="Pfam" id="PF13280"/>
    </source>
</evidence>
<protein>
    <submittedName>
        <fullName evidence="3">Uncharacterized protein</fullName>
    </submittedName>
</protein>
<dbReference type="InterPro" id="IPR051534">
    <property type="entry name" value="CBASS_pafABC_assoc_protein"/>
</dbReference>
<sequence length="339" mass="39864">MADTKKKFYHIMEILMETDEDHPKTAVQIADLLETRYGIRAERKSIYRDIDVLRSDCGMDIFRPNDRREGWYLASRTFEEWELKFLIDLALSSNVLPKKEVQGIVKKLKAQASPSGRELLEAISPSRIGAAEDHRHVKNNIDTILRAIRMNRKITFRYMRYDVNGRRVPRNDHVYRGSPYALTYKDDFYYMIFHHDGKDGLSHYRIDRMARVEIPELPERRTPLRDFVGVRETDGLSAFVHRAIYCYGGKDISLRLKCPNYEIDDLIDHFGRAVRIREIPDTDYCEATVSVQDGAGLYYWLMQRADNLEVIAPQSVREKLIKKLRETLAQYEKKDIEFM</sequence>
<dbReference type="Pfam" id="PF25583">
    <property type="entry name" value="WCX"/>
    <property type="match status" value="1"/>
</dbReference>
<dbReference type="PROSITE" id="PS52050">
    <property type="entry name" value="WYL"/>
    <property type="match status" value="1"/>
</dbReference>
<gene>
    <name evidence="3" type="ORF">HMPREF9555_00294</name>
</gene>
<accession>E7N001</accession>
<reference evidence="3 4" key="1">
    <citation type="submission" date="2010-08" db="EMBL/GenBank/DDBJ databases">
        <authorList>
            <person name="Weinstock G."/>
            <person name="Sodergren E."/>
            <person name="Clifton S."/>
            <person name="Fulton L."/>
            <person name="Fulton B."/>
            <person name="Courtney L."/>
            <person name="Fronick C."/>
            <person name="Harrison M."/>
            <person name="Strong C."/>
            <person name="Farmer C."/>
            <person name="Delahaunty K."/>
            <person name="Markovic C."/>
            <person name="Hall O."/>
            <person name="Minx P."/>
            <person name="Tomlinson C."/>
            <person name="Mitreva M."/>
            <person name="Hou S."/>
            <person name="Chen J."/>
            <person name="Wollam A."/>
            <person name="Pepin K.H."/>
            <person name="Johnson M."/>
            <person name="Bhonagiri V."/>
            <person name="Zhang X."/>
            <person name="Suruliraj S."/>
            <person name="Warren W."/>
            <person name="Chinwalla A."/>
            <person name="Mardis E.R."/>
            <person name="Wilson R.K."/>
        </authorList>
    </citation>
    <scope>NUCLEOTIDE SEQUENCE [LARGE SCALE GENOMIC DNA]</scope>
    <source>
        <strain evidence="3 4">F0399</strain>
    </source>
</reference>
<evidence type="ECO:0000313" key="4">
    <source>
        <dbReference type="Proteomes" id="UP000004633"/>
    </source>
</evidence>
<dbReference type="AlphaFoldDB" id="E7N001"/>
<dbReference type="HOGENOM" id="CLU_053686_0_0_9"/>
<proteinExistence type="predicted"/>
<dbReference type="InterPro" id="IPR026881">
    <property type="entry name" value="WYL_dom"/>
</dbReference>
<dbReference type="PANTHER" id="PTHR34580">
    <property type="match status" value="1"/>
</dbReference>
<feature type="domain" description="WYL" evidence="1">
    <location>
        <begin position="140"/>
        <end position="214"/>
    </location>
</feature>
<dbReference type="PANTHER" id="PTHR34580:SF1">
    <property type="entry name" value="PROTEIN PAFC"/>
    <property type="match status" value="1"/>
</dbReference>
<dbReference type="InterPro" id="IPR057727">
    <property type="entry name" value="WCX_dom"/>
</dbReference>
<name>E7N001_9FIRM</name>
<evidence type="ECO:0000313" key="3">
    <source>
        <dbReference type="EMBL" id="EFW30665.1"/>
    </source>
</evidence>
<dbReference type="STRING" id="749551.HMPREF9555_00294"/>
<dbReference type="RefSeq" id="WP_009348953.1">
    <property type="nucleotide sequence ID" value="NZ_GL638127.1"/>
</dbReference>
<evidence type="ECO:0000259" key="2">
    <source>
        <dbReference type="Pfam" id="PF25583"/>
    </source>
</evidence>
<dbReference type="Pfam" id="PF13280">
    <property type="entry name" value="WYL"/>
    <property type="match status" value="1"/>
</dbReference>